<protein>
    <submittedName>
        <fullName evidence="2">22430_t:CDS:1</fullName>
    </submittedName>
</protein>
<dbReference type="EMBL" id="CAJVQB010161826">
    <property type="protein sequence ID" value="CAG8856611.1"/>
    <property type="molecule type" value="Genomic_DNA"/>
</dbReference>
<name>A0ABN7XPD5_GIGMA</name>
<sequence>NIRKLKFEKNERIDEYIAAIKKENNGLKEAIEIKDRKIMEHEIAIEFLQNRM</sequence>
<evidence type="ECO:0000256" key="1">
    <source>
        <dbReference type="SAM" id="Coils"/>
    </source>
</evidence>
<feature type="non-terminal residue" evidence="2">
    <location>
        <position position="1"/>
    </location>
</feature>
<accession>A0ABN7XPD5</accession>
<evidence type="ECO:0000313" key="3">
    <source>
        <dbReference type="Proteomes" id="UP000789901"/>
    </source>
</evidence>
<keyword evidence="1" id="KW-0175">Coiled coil</keyword>
<reference evidence="2 3" key="1">
    <citation type="submission" date="2021-06" db="EMBL/GenBank/DDBJ databases">
        <authorList>
            <person name="Kallberg Y."/>
            <person name="Tangrot J."/>
            <person name="Rosling A."/>
        </authorList>
    </citation>
    <scope>NUCLEOTIDE SEQUENCE [LARGE SCALE GENOMIC DNA]</scope>
    <source>
        <strain evidence="2 3">120-4 pot B 10/14</strain>
    </source>
</reference>
<feature type="non-terminal residue" evidence="2">
    <location>
        <position position="52"/>
    </location>
</feature>
<keyword evidence="3" id="KW-1185">Reference proteome</keyword>
<evidence type="ECO:0000313" key="2">
    <source>
        <dbReference type="EMBL" id="CAG8856611.1"/>
    </source>
</evidence>
<feature type="coiled-coil region" evidence="1">
    <location>
        <begin position="17"/>
        <end position="51"/>
    </location>
</feature>
<comment type="caution">
    <text evidence="2">The sequence shown here is derived from an EMBL/GenBank/DDBJ whole genome shotgun (WGS) entry which is preliminary data.</text>
</comment>
<organism evidence="2 3">
    <name type="scientific">Gigaspora margarita</name>
    <dbReference type="NCBI Taxonomy" id="4874"/>
    <lineage>
        <taxon>Eukaryota</taxon>
        <taxon>Fungi</taxon>
        <taxon>Fungi incertae sedis</taxon>
        <taxon>Mucoromycota</taxon>
        <taxon>Glomeromycotina</taxon>
        <taxon>Glomeromycetes</taxon>
        <taxon>Diversisporales</taxon>
        <taxon>Gigasporaceae</taxon>
        <taxon>Gigaspora</taxon>
    </lineage>
</organism>
<dbReference type="Proteomes" id="UP000789901">
    <property type="component" value="Unassembled WGS sequence"/>
</dbReference>
<proteinExistence type="predicted"/>
<gene>
    <name evidence="2" type="ORF">GMARGA_LOCUS45432</name>
</gene>